<reference evidence="1" key="1">
    <citation type="submission" date="2023-06" db="EMBL/GenBank/DDBJ databases">
        <title>Genome-scale phylogeny and comparative genomics of the fungal order Sordariales.</title>
        <authorList>
            <consortium name="Lawrence Berkeley National Laboratory"/>
            <person name="Hensen N."/>
            <person name="Bonometti L."/>
            <person name="Westerberg I."/>
            <person name="Brannstrom I.O."/>
            <person name="Guillou S."/>
            <person name="Cros-Aarteil S."/>
            <person name="Calhoun S."/>
            <person name="Haridas S."/>
            <person name="Kuo A."/>
            <person name="Mondo S."/>
            <person name="Pangilinan J."/>
            <person name="Riley R."/>
            <person name="Labutti K."/>
            <person name="Andreopoulos B."/>
            <person name="Lipzen A."/>
            <person name="Chen C."/>
            <person name="Yanf M."/>
            <person name="Daum C."/>
            <person name="Ng V."/>
            <person name="Clum A."/>
            <person name="Steindorff A."/>
            <person name="Ohm R."/>
            <person name="Martin F."/>
            <person name="Silar P."/>
            <person name="Natvig D."/>
            <person name="Lalanne C."/>
            <person name="Gautier V."/>
            <person name="Ament-Velasquez S.L."/>
            <person name="Kruys A."/>
            <person name="Hutchinson M.I."/>
            <person name="Powell A.J."/>
            <person name="Barry K."/>
            <person name="Miller A.N."/>
            <person name="Grigoriev I.V."/>
            <person name="Debuchy R."/>
            <person name="Gladieux P."/>
            <person name="Thoren M.H."/>
            <person name="Johannesson H."/>
        </authorList>
    </citation>
    <scope>NUCLEOTIDE SEQUENCE</scope>
    <source>
        <strain evidence="1">CBS 307.81</strain>
    </source>
</reference>
<evidence type="ECO:0000313" key="2">
    <source>
        <dbReference type="Proteomes" id="UP001174997"/>
    </source>
</evidence>
<name>A0AA40DB59_9PEZI</name>
<protein>
    <submittedName>
        <fullName evidence="1">Uncharacterized protein</fullName>
    </submittedName>
</protein>
<sequence>YIVRADRENGHLVRELGDTAMESFQKYDIDLEHWRSYFDNMSTDLFRPTATDSNGYPECFWGSLPVFKVTDASRRKALVPSPLVVHLGTEGICVSESFEGPGKGAPKAPGYLGVADCPVSS</sequence>
<comment type="caution">
    <text evidence="1">The sequence shown here is derived from an EMBL/GenBank/DDBJ whole genome shotgun (WGS) entry which is preliminary data.</text>
</comment>
<keyword evidence="2" id="KW-1185">Reference proteome</keyword>
<feature type="non-terminal residue" evidence="1">
    <location>
        <position position="1"/>
    </location>
</feature>
<evidence type="ECO:0000313" key="1">
    <source>
        <dbReference type="EMBL" id="KAK0670011.1"/>
    </source>
</evidence>
<proteinExistence type="predicted"/>
<dbReference type="EMBL" id="JAULSY010000036">
    <property type="protein sequence ID" value="KAK0670011.1"/>
    <property type="molecule type" value="Genomic_DNA"/>
</dbReference>
<organism evidence="1 2">
    <name type="scientific">Cercophora samala</name>
    <dbReference type="NCBI Taxonomy" id="330535"/>
    <lineage>
        <taxon>Eukaryota</taxon>
        <taxon>Fungi</taxon>
        <taxon>Dikarya</taxon>
        <taxon>Ascomycota</taxon>
        <taxon>Pezizomycotina</taxon>
        <taxon>Sordariomycetes</taxon>
        <taxon>Sordariomycetidae</taxon>
        <taxon>Sordariales</taxon>
        <taxon>Lasiosphaeriaceae</taxon>
        <taxon>Cercophora</taxon>
    </lineage>
</organism>
<dbReference type="AlphaFoldDB" id="A0AA40DB59"/>
<accession>A0AA40DB59</accession>
<dbReference type="Proteomes" id="UP001174997">
    <property type="component" value="Unassembled WGS sequence"/>
</dbReference>
<feature type="non-terminal residue" evidence="1">
    <location>
        <position position="121"/>
    </location>
</feature>
<gene>
    <name evidence="1" type="ORF">QBC41DRAFT_390508</name>
</gene>